<feature type="compositionally biased region" description="Basic residues" evidence="1">
    <location>
        <begin position="178"/>
        <end position="194"/>
    </location>
</feature>
<dbReference type="Proteomes" id="UP000266841">
    <property type="component" value="Unassembled WGS sequence"/>
</dbReference>
<keyword evidence="3" id="KW-1185">Reference proteome</keyword>
<feature type="compositionally biased region" description="Low complexity" evidence="1">
    <location>
        <begin position="15"/>
        <end position="32"/>
    </location>
</feature>
<accession>K0THJ4</accession>
<dbReference type="AlphaFoldDB" id="K0THJ4"/>
<proteinExistence type="predicted"/>
<feature type="compositionally biased region" description="Low complexity" evidence="1">
    <location>
        <begin position="237"/>
        <end position="281"/>
    </location>
</feature>
<feature type="compositionally biased region" description="Pro residues" evidence="1">
    <location>
        <begin position="226"/>
        <end position="236"/>
    </location>
</feature>
<dbReference type="EMBL" id="AGNL01001543">
    <property type="protein sequence ID" value="EJK76930.1"/>
    <property type="molecule type" value="Genomic_DNA"/>
</dbReference>
<feature type="compositionally biased region" description="Basic and acidic residues" evidence="1">
    <location>
        <begin position="147"/>
        <end position="158"/>
    </location>
</feature>
<gene>
    <name evidence="2" type="ORF">THAOC_01279</name>
</gene>
<sequence>MSADNVGSEGGGEGEAPTAPPNAAEVGSAGAAPPGGEGGPPTTPVGLASASVRSPMQRNARDQHGAGAGAAPESNAPRSIRDTARTPARGPPQQRTVRYHFAPVGGTMRVVERPAAGGTANGGGSDPGGAAGAASGNQGAPPPSAADQHRRAVDRIYRVDTGTRPVRQIMITGGRGAGVRRRFPSTEGRRRRRLTVATDPDSPSCLRSSPVPSPTRRATIRYAPRRTPPSRRPPPASRSTSRRSSAASATSTWRTPSAAGPPRATRGSAATASSGCSARGSPTAPRLVRPRRAGEVSALPLLLRAGYRAARPGDAEEDRRVHRDGDVPVRRVRRIDAHRAAEGARGQVRHDEGAVQVRRLGVQVGGKAG</sequence>
<comment type="caution">
    <text evidence="2">The sequence shown here is derived from an EMBL/GenBank/DDBJ whole genome shotgun (WGS) entry which is preliminary data.</text>
</comment>
<evidence type="ECO:0000256" key="1">
    <source>
        <dbReference type="SAM" id="MobiDB-lite"/>
    </source>
</evidence>
<evidence type="ECO:0000313" key="2">
    <source>
        <dbReference type="EMBL" id="EJK76930.1"/>
    </source>
</evidence>
<name>K0THJ4_THAOC</name>
<organism evidence="2 3">
    <name type="scientific">Thalassiosira oceanica</name>
    <name type="common">Marine diatom</name>
    <dbReference type="NCBI Taxonomy" id="159749"/>
    <lineage>
        <taxon>Eukaryota</taxon>
        <taxon>Sar</taxon>
        <taxon>Stramenopiles</taxon>
        <taxon>Ochrophyta</taxon>
        <taxon>Bacillariophyta</taxon>
        <taxon>Coscinodiscophyceae</taxon>
        <taxon>Thalassiosirophycidae</taxon>
        <taxon>Thalassiosirales</taxon>
        <taxon>Thalassiosiraceae</taxon>
        <taxon>Thalassiosira</taxon>
    </lineage>
</organism>
<feature type="compositionally biased region" description="Gly residues" evidence="1">
    <location>
        <begin position="119"/>
        <end position="131"/>
    </location>
</feature>
<reference evidence="2 3" key="1">
    <citation type="journal article" date="2012" name="Genome Biol.">
        <title>Genome and low-iron response of an oceanic diatom adapted to chronic iron limitation.</title>
        <authorList>
            <person name="Lommer M."/>
            <person name="Specht M."/>
            <person name="Roy A.S."/>
            <person name="Kraemer L."/>
            <person name="Andreson R."/>
            <person name="Gutowska M.A."/>
            <person name="Wolf J."/>
            <person name="Bergner S.V."/>
            <person name="Schilhabel M.B."/>
            <person name="Klostermeier U.C."/>
            <person name="Beiko R.G."/>
            <person name="Rosenstiel P."/>
            <person name="Hippler M."/>
            <person name="Laroche J."/>
        </authorList>
    </citation>
    <scope>NUCLEOTIDE SEQUENCE [LARGE SCALE GENOMIC DNA]</scope>
    <source>
        <strain evidence="2 3">CCMP1005</strain>
    </source>
</reference>
<evidence type="ECO:0000313" key="3">
    <source>
        <dbReference type="Proteomes" id="UP000266841"/>
    </source>
</evidence>
<protein>
    <submittedName>
        <fullName evidence="2">Uncharacterized protein</fullName>
    </submittedName>
</protein>
<feature type="region of interest" description="Disordered" evidence="1">
    <location>
        <begin position="1"/>
        <end position="294"/>
    </location>
</feature>